<dbReference type="InterPro" id="IPR009936">
    <property type="entry name" value="DUF1468"/>
</dbReference>
<feature type="transmembrane region" description="Helical" evidence="1">
    <location>
        <begin position="40"/>
        <end position="61"/>
    </location>
</feature>
<protein>
    <submittedName>
        <fullName evidence="3">Tripartite tricarboxylate transporter TctB family protein</fullName>
    </submittedName>
</protein>
<accession>A0A3N4VE71</accession>
<gene>
    <name evidence="3" type="ORF">EDD53_1293</name>
</gene>
<evidence type="ECO:0000313" key="4">
    <source>
        <dbReference type="Proteomes" id="UP000269689"/>
    </source>
</evidence>
<evidence type="ECO:0000313" key="3">
    <source>
        <dbReference type="EMBL" id="RPE72150.1"/>
    </source>
</evidence>
<feature type="domain" description="DUF1468" evidence="2">
    <location>
        <begin position="9"/>
        <end position="151"/>
    </location>
</feature>
<dbReference type="Pfam" id="PF07331">
    <property type="entry name" value="TctB"/>
    <property type="match status" value="1"/>
</dbReference>
<keyword evidence="1" id="KW-0472">Membrane</keyword>
<reference evidence="3 4" key="1">
    <citation type="submission" date="2018-11" db="EMBL/GenBank/DDBJ databases">
        <title>Genomic Encyclopedia of Type Strains, Phase IV (KMG-IV): sequencing the most valuable type-strain genomes for metagenomic binning, comparative biology and taxonomic classification.</title>
        <authorList>
            <person name="Goeker M."/>
        </authorList>
    </citation>
    <scope>NUCLEOTIDE SEQUENCE [LARGE SCALE GENOMIC DNA]</scope>
    <source>
        <strain evidence="3 4">DSM 104731</strain>
    </source>
</reference>
<feature type="transmembrane region" description="Helical" evidence="1">
    <location>
        <begin position="81"/>
        <end position="97"/>
    </location>
</feature>
<evidence type="ECO:0000256" key="1">
    <source>
        <dbReference type="SAM" id="Phobius"/>
    </source>
</evidence>
<dbReference type="AlphaFoldDB" id="A0A3N4VE71"/>
<dbReference type="OrthoDB" id="7365255at2"/>
<sequence length="160" mass="17517">MSNRGTAVLLAAFLLGLSALLFLQTFQVRNFPGTRFGAEIWPRAILISMGLLSVILLLQSLRKSTVPLTQEALKAVFEREGIAWSVFACFFAFLWLLPRLGAYPAGALFVFATLTILGPKTLRSSLLHLGVAVGSSVVLWVLFSQVLKVIAPSGRWWALL</sequence>
<dbReference type="EMBL" id="RKQK01000001">
    <property type="protein sequence ID" value="RPE72150.1"/>
    <property type="molecule type" value="Genomic_DNA"/>
</dbReference>
<keyword evidence="4" id="KW-1185">Reference proteome</keyword>
<keyword evidence="1" id="KW-1133">Transmembrane helix</keyword>
<evidence type="ECO:0000259" key="2">
    <source>
        <dbReference type="Pfam" id="PF07331"/>
    </source>
</evidence>
<feature type="transmembrane region" description="Helical" evidence="1">
    <location>
        <begin position="103"/>
        <end position="119"/>
    </location>
</feature>
<comment type="caution">
    <text evidence="3">The sequence shown here is derived from an EMBL/GenBank/DDBJ whole genome shotgun (WGS) entry which is preliminary data.</text>
</comment>
<name>A0A3N4VE71_9RHOB</name>
<dbReference type="RefSeq" id="WP_123792294.1">
    <property type="nucleotide sequence ID" value="NZ_RKQK01000001.1"/>
</dbReference>
<keyword evidence="1" id="KW-0812">Transmembrane</keyword>
<dbReference type="Proteomes" id="UP000269689">
    <property type="component" value="Unassembled WGS sequence"/>
</dbReference>
<feature type="transmembrane region" description="Helical" evidence="1">
    <location>
        <begin position="126"/>
        <end position="147"/>
    </location>
</feature>
<proteinExistence type="predicted"/>
<organism evidence="3 4">
    <name type="scientific">Pacificibacter maritimus</name>
    <dbReference type="NCBI Taxonomy" id="762213"/>
    <lineage>
        <taxon>Bacteria</taxon>
        <taxon>Pseudomonadati</taxon>
        <taxon>Pseudomonadota</taxon>
        <taxon>Alphaproteobacteria</taxon>
        <taxon>Rhodobacterales</taxon>
        <taxon>Roseobacteraceae</taxon>
        <taxon>Pacificibacter</taxon>
    </lineage>
</organism>